<proteinExistence type="predicted"/>
<sequence>MRPWLYSTGIQVTESYQTGARGALPGAAGHPESSEEDNEMNQAFAIGEDDSDTETESIEEMPIVQPEAPVEAPVDETKKDEPQPAKPTLVFTAGEDESSSEDEEPPVKPTLAFTAGEDDETSSEEEDAPTPAPAAPQKPALAFTAGEDDSSEESSDDEPIVEIPVTHTSSTMPKPAPVRRAGPHRPTEKCIERMVDTHKASLDEATNLLAVSAAQVLTVVQDVDRGYKTAKSNIRQTVQQLHKLYLHQSQFSGGQV</sequence>
<gene>
    <name evidence="2" type="ORF">J8273_3417</name>
</gene>
<reference evidence="2" key="1">
    <citation type="submission" date="2021-05" db="EMBL/GenBank/DDBJ databases">
        <title>A free-living protist that lacks canonical eukaryotic 1 DNA replication and segregation systems.</title>
        <authorList>
            <person name="Salas-Leiva D.E."/>
            <person name="Tromer E.C."/>
            <person name="Curtis B.A."/>
            <person name="Jerlstrom-Hultqvist J."/>
            <person name="Kolisko M."/>
            <person name="Yi Z."/>
            <person name="Salas-Leiva J.S."/>
            <person name="Gallot-Lavallee L."/>
            <person name="Kops G.J.P.L."/>
            <person name="Archibald J.M."/>
            <person name="Simpson A.G.B."/>
            <person name="Roger A.J."/>
        </authorList>
    </citation>
    <scope>NUCLEOTIDE SEQUENCE</scope>
    <source>
        <strain evidence="2">BICM</strain>
    </source>
</reference>
<evidence type="ECO:0000313" key="3">
    <source>
        <dbReference type="Proteomes" id="UP000717585"/>
    </source>
</evidence>
<keyword evidence="3" id="KW-1185">Reference proteome</keyword>
<feature type="compositionally biased region" description="Acidic residues" evidence="1">
    <location>
        <begin position="47"/>
        <end position="59"/>
    </location>
</feature>
<comment type="caution">
    <text evidence="2">The sequence shown here is derived from an EMBL/GenBank/DDBJ whole genome shotgun (WGS) entry which is preliminary data.</text>
</comment>
<name>A0A8J6B581_9EUKA</name>
<feature type="compositionally biased region" description="Acidic residues" evidence="1">
    <location>
        <begin position="116"/>
        <end position="128"/>
    </location>
</feature>
<evidence type="ECO:0000313" key="2">
    <source>
        <dbReference type="EMBL" id="KAG9393284.1"/>
    </source>
</evidence>
<evidence type="ECO:0000256" key="1">
    <source>
        <dbReference type="SAM" id="MobiDB-lite"/>
    </source>
</evidence>
<dbReference type="EMBL" id="JAHDYR010000025">
    <property type="protein sequence ID" value="KAG9393284.1"/>
    <property type="molecule type" value="Genomic_DNA"/>
</dbReference>
<dbReference type="Proteomes" id="UP000717585">
    <property type="component" value="Unassembled WGS sequence"/>
</dbReference>
<feature type="region of interest" description="Disordered" evidence="1">
    <location>
        <begin position="14"/>
        <end position="139"/>
    </location>
</feature>
<dbReference type="AlphaFoldDB" id="A0A8J6B581"/>
<accession>A0A8J6B581</accession>
<protein>
    <submittedName>
        <fullName evidence="2">Uncharacterized protein</fullName>
    </submittedName>
</protein>
<organism evidence="2 3">
    <name type="scientific">Carpediemonas membranifera</name>
    <dbReference type="NCBI Taxonomy" id="201153"/>
    <lineage>
        <taxon>Eukaryota</taxon>
        <taxon>Metamonada</taxon>
        <taxon>Carpediemonas-like organisms</taxon>
        <taxon>Carpediemonas</taxon>
    </lineage>
</organism>
<feature type="compositionally biased region" description="Acidic residues" evidence="1">
    <location>
        <begin position="94"/>
        <end position="104"/>
    </location>
</feature>